<dbReference type="SUPFAM" id="SSF56112">
    <property type="entry name" value="Protein kinase-like (PK-like)"/>
    <property type="match status" value="1"/>
</dbReference>
<evidence type="ECO:0000256" key="1">
    <source>
        <dbReference type="ARBA" id="ARBA00022527"/>
    </source>
</evidence>
<evidence type="ECO:0000259" key="8">
    <source>
        <dbReference type="PROSITE" id="PS50011"/>
    </source>
</evidence>
<keyword evidence="3" id="KW-0547">Nucleotide-binding</keyword>
<feature type="compositionally biased region" description="Low complexity" evidence="6">
    <location>
        <begin position="234"/>
        <end position="257"/>
    </location>
</feature>
<dbReference type="Pfam" id="PF00069">
    <property type="entry name" value="Pkinase"/>
    <property type="match status" value="1"/>
</dbReference>
<dbReference type="eggNOG" id="KOG0667">
    <property type="taxonomic scope" value="Eukaryota"/>
</dbReference>
<evidence type="ECO:0000256" key="5">
    <source>
        <dbReference type="ARBA" id="ARBA00022840"/>
    </source>
</evidence>
<dbReference type="AlphaFoldDB" id="A0A058Z4F7"/>
<keyword evidence="1" id="KW-0723">Serine/threonine-protein kinase</keyword>
<reference evidence="9" key="1">
    <citation type="submission" date="2013-04" db="EMBL/GenBank/DDBJ databases">
        <title>The Genome Sequence of Fonticula alba ATCC 38817.</title>
        <authorList>
            <consortium name="The Broad Institute Genomics Platform"/>
            <person name="Russ C."/>
            <person name="Cuomo C."/>
            <person name="Burger G."/>
            <person name="Gray M.W."/>
            <person name="Holland P.W.H."/>
            <person name="King N."/>
            <person name="Lang F.B.F."/>
            <person name="Roger A.J."/>
            <person name="Ruiz-Trillo I."/>
            <person name="Brown M."/>
            <person name="Walker B."/>
            <person name="Young S."/>
            <person name="Zeng Q."/>
            <person name="Gargeya S."/>
            <person name="Fitzgerald M."/>
            <person name="Haas B."/>
            <person name="Abouelleil A."/>
            <person name="Allen A.W."/>
            <person name="Alvarado L."/>
            <person name="Arachchi H.M."/>
            <person name="Berlin A.M."/>
            <person name="Chapman S.B."/>
            <person name="Gainer-Dewar J."/>
            <person name="Goldberg J."/>
            <person name="Griggs A."/>
            <person name="Gujja S."/>
            <person name="Hansen M."/>
            <person name="Howarth C."/>
            <person name="Imamovic A."/>
            <person name="Ireland A."/>
            <person name="Larimer J."/>
            <person name="McCowan C."/>
            <person name="Murphy C."/>
            <person name="Pearson M."/>
            <person name="Poon T.W."/>
            <person name="Priest M."/>
            <person name="Roberts A."/>
            <person name="Saif S."/>
            <person name="Shea T."/>
            <person name="Sisk P."/>
            <person name="Sykes S."/>
            <person name="Wortman J."/>
            <person name="Nusbaum C."/>
            <person name="Birren B."/>
        </authorList>
    </citation>
    <scope>NUCLEOTIDE SEQUENCE [LARGE SCALE GENOMIC DNA]</scope>
    <source>
        <strain evidence="9">ATCC 38817</strain>
    </source>
</reference>
<feature type="signal peptide" evidence="7">
    <location>
        <begin position="1"/>
        <end position="18"/>
    </location>
</feature>
<evidence type="ECO:0000313" key="9">
    <source>
        <dbReference type="EMBL" id="KCV68981.1"/>
    </source>
</evidence>
<feature type="region of interest" description="Disordered" evidence="6">
    <location>
        <begin position="206"/>
        <end position="265"/>
    </location>
</feature>
<feature type="compositionally biased region" description="Low complexity" evidence="6">
    <location>
        <begin position="206"/>
        <end position="215"/>
    </location>
</feature>
<dbReference type="InterPro" id="IPR000719">
    <property type="entry name" value="Prot_kinase_dom"/>
</dbReference>
<evidence type="ECO:0000256" key="7">
    <source>
        <dbReference type="SAM" id="SignalP"/>
    </source>
</evidence>
<dbReference type="GO" id="GO:0004674">
    <property type="term" value="F:protein serine/threonine kinase activity"/>
    <property type="evidence" value="ECO:0007669"/>
    <property type="project" value="UniProtKB-KW"/>
</dbReference>
<feature type="chain" id="PRO_5001566243" description="Protein kinase domain-containing protein" evidence="7">
    <location>
        <begin position="19"/>
        <end position="310"/>
    </location>
</feature>
<name>A0A058Z4F7_FONAL</name>
<dbReference type="GeneID" id="20529125"/>
<sequence>MAIDMWSLGCIVAELALGQPLFPAENEHDLIIRIVSALGLPPASVMAIATRRKTFFDAEFLPLKQGANATAQIAAKAAADAEAAASGIPNHSTAPYYVPPSGTMPPANPLAVVLAKQDPALIDFVTRCLTWNPSDRMSIAEAWNHPWLRNARPGPPPMVLAAQQAAASSSSAASSDASAAASASSSSSSSETVASATLAAAASAATGGVSSSTAEQADSPKQSAMSRATGGGSPLSAGSSSSSSTTSSPSAGDVAAAAHHHAHHHHPAPVVTYSFEELAAGLRALYIGAPPPSTSGAPAVAGYDKAAYQK</sequence>
<dbReference type="PROSITE" id="PS50011">
    <property type="entry name" value="PROTEIN_KINASE_DOM"/>
    <property type="match status" value="1"/>
</dbReference>
<organism evidence="9">
    <name type="scientific">Fonticula alba</name>
    <name type="common">Slime mold</name>
    <dbReference type="NCBI Taxonomy" id="691883"/>
    <lineage>
        <taxon>Eukaryota</taxon>
        <taxon>Rotosphaerida</taxon>
        <taxon>Fonticulaceae</taxon>
        <taxon>Fonticula</taxon>
    </lineage>
</organism>
<keyword evidence="5" id="KW-0067">ATP-binding</keyword>
<evidence type="ECO:0000256" key="4">
    <source>
        <dbReference type="ARBA" id="ARBA00022777"/>
    </source>
</evidence>
<proteinExistence type="predicted"/>
<evidence type="ECO:0000256" key="3">
    <source>
        <dbReference type="ARBA" id="ARBA00022741"/>
    </source>
</evidence>
<keyword evidence="7" id="KW-0732">Signal</keyword>
<protein>
    <recommendedName>
        <fullName evidence="8">Protein kinase domain-containing protein</fullName>
    </recommendedName>
</protein>
<keyword evidence="2" id="KW-0808">Transferase</keyword>
<evidence type="ECO:0000313" key="10">
    <source>
        <dbReference type="Proteomes" id="UP000030693"/>
    </source>
</evidence>
<keyword evidence="10" id="KW-1185">Reference proteome</keyword>
<dbReference type="STRING" id="691883.A0A058Z4F7"/>
<evidence type="ECO:0000256" key="6">
    <source>
        <dbReference type="SAM" id="MobiDB-lite"/>
    </source>
</evidence>
<keyword evidence="4" id="KW-0418">Kinase</keyword>
<dbReference type="OrthoDB" id="9332038at2759"/>
<accession>A0A058Z4F7</accession>
<dbReference type="Proteomes" id="UP000030693">
    <property type="component" value="Unassembled WGS sequence"/>
</dbReference>
<dbReference type="GO" id="GO:0005524">
    <property type="term" value="F:ATP binding"/>
    <property type="evidence" value="ECO:0007669"/>
    <property type="project" value="UniProtKB-KW"/>
</dbReference>
<dbReference type="Gene3D" id="1.10.510.10">
    <property type="entry name" value="Transferase(Phosphotransferase) domain 1"/>
    <property type="match status" value="1"/>
</dbReference>
<dbReference type="EMBL" id="KB932207">
    <property type="protein sequence ID" value="KCV68981.1"/>
    <property type="molecule type" value="Genomic_DNA"/>
</dbReference>
<dbReference type="InterPro" id="IPR011009">
    <property type="entry name" value="Kinase-like_dom_sf"/>
</dbReference>
<evidence type="ECO:0000256" key="2">
    <source>
        <dbReference type="ARBA" id="ARBA00022679"/>
    </source>
</evidence>
<dbReference type="InterPro" id="IPR050494">
    <property type="entry name" value="Ser_Thr_dual-spec_kinase"/>
</dbReference>
<feature type="domain" description="Protein kinase" evidence="8">
    <location>
        <begin position="1"/>
        <end position="148"/>
    </location>
</feature>
<dbReference type="PANTHER" id="PTHR24058">
    <property type="entry name" value="DUAL SPECIFICITY PROTEIN KINASE"/>
    <property type="match status" value="1"/>
</dbReference>
<dbReference type="RefSeq" id="XP_009496552.1">
    <property type="nucleotide sequence ID" value="XM_009498277.1"/>
</dbReference>
<gene>
    <name evidence="9" type="ORF">H696_04400</name>
</gene>